<sequence length="586" mass="67376">MAESRKMTTKEVANEKAERMMNGVAYWGAFYRKNPQRFCRDYLNIHLKLFQKILLYAMMLNNYFMFCASRGLGKTWLTALFCVVRCILFPGTKICVASSTRVQANEVLLKITDDFCKNYDWGSDLLNNEISNKSVGQNSAIIEFKNGSWIRVVTASDNGRGARANILIVDEFRMVDLDVINTVLRKFLTAPRTPGYLNKKEYEHLAERNKEIYMSSCWYKSHWSFDKAKAYVVNFLDATKKYFICGLPYQIAIKENLLSREQVEDEMSEADFDETKFSMEMGCMWYGDTGDAFFSFDDVSKRRKLKTAMYPPSSRYKVPDLAINERRILSVDIALMASKKKKNNDASSIMINSCIPTGNNNYISNIVYAENHEGLTTDELGLIVMRLYYSMKCTDIAIDTNGVGLGVYDFIIKDQLDPDTGETFNALSCCNNKDMEERCKVKNAPKVVWSIKANQSFNNEMCTMLRAGFKNGKINLLVSEFEAEEILKDKIKGFSRLSIYEQTDKKMPYIQTTLLIYELIKLNSKINGNNVKIEEQSGERKDRYSSLGYNYWVARQIEIKQKPQNNNKTNVSSLTALARKPKLYSH</sequence>
<reference evidence="1 2" key="1">
    <citation type="journal article" date="2014" name="Genome Announc.">
        <title>Draft genome sequences of the altered schaedler flora, a defined bacterial community from gnotobiotic mice.</title>
        <authorList>
            <person name="Wannemuehler M.J."/>
            <person name="Overstreet A.M."/>
            <person name="Ward D.V."/>
            <person name="Phillips G.J."/>
        </authorList>
    </citation>
    <scope>NUCLEOTIDE SEQUENCE [LARGE SCALE GENOMIC DNA]</scope>
    <source>
        <strain evidence="1 2">ASF492</strain>
    </source>
</reference>
<dbReference type="AlphaFoldDB" id="N2AAQ4"/>
<organism evidence="1 2">
    <name type="scientific">Eubacterium plexicaudatum ASF492</name>
    <dbReference type="NCBI Taxonomy" id="1235802"/>
    <lineage>
        <taxon>Bacteria</taxon>
        <taxon>Bacillati</taxon>
        <taxon>Bacillota</taxon>
        <taxon>Clostridia</taxon>
        <taxon>Eubacteriales</taxon>
        <taxon>Eubacteriaceae</taxon>
        <taxon>Eubacterium</taxon>
    </lineage>
</organism>
<dbReference type="Gene3D" id="3.40.50.300">
    <property type="entry name" value="P-loop containing nucleotide triphosphate hydrolases"/>
    <property type="match status" value="1"/>
</dbReference>
<dbReference type="OrthoDB" id="1953225at2"/>
<protein>
    <submittedName>
        <fullName evidence="1">Uncharacterized protein</fullName>
    </submittedName>
</protein>
<dbReference type="Gene3D" id="3.30.420.240">
    <property type="match status" value="1"/>
</dbReference>
<dbReference type="HOGENOM" id="CLU_033537_0_0_9"/>
<evidence type="ECO:0000313" key="2">
    <source>
        <dbReference type="Proteomes" id="UP000012589"/>
    </source>
</evidence>
<evidence type="ECO:0000313" key="1">
    <source>
        <dbReference type="EMBL" id="EMZ21414.1"/>
    </source>
</evidence>
<proteinExistence type="predicted"/>
<dbReference type="PATRIC" id="fig|1235802.3.peg.4844"/>
<dbReference type="InterPro" id="IPR027417">
    <property type="entry name" value="P-loop_NTPase"/>
</dbReference>
<dbReference type="Pfam" id="PF03237">
    <property type="entry name" value="Terminase_6N"/>
    <property type="match status" value="1"/>
</dbReference>
<name>N2AAQ4_9FIRM</name>
<keyword evidence="2" id="KW-1185">Reference proteome</keyword>
<dbReference type="EMBL" id="AQFT01000133">
    <property type="protein sequence ID" value="EMZ21414.1"/>
    <property type="molecule type" value="Genomic_DNA"/>
</dbReference>
<dbReference type="eggNOG" id="ENOG502Z8DD">
    <property type="taxonomic scope" value="Bacteria"/>
</dbReference>
<dbReference type="Proteomes" id="UP000012589">
    <property type="component" value="Unassembled WGS sequence"/>
</dbReference>
<comment type="caution">
    <text evidence="1">The sequence shown here is derived from an EMBL/GenBank/DDBJ whole genome shotgun (WGS) entry which is preliminary data.</text>
</comment>
<dbReference type="STRING" id="1235802.C823_04558"/>
<dbReference type="SUPFAM" id="SSF52540">
    <property type="entry name" value="P-loop containing nucleoside triphosphate hydrolases"/>
    <property type="match status" value="1"/>
</dbReference>
<accession>N2AAQ4</accession>
<gene>
    <name evidence="1" type="ORF">C823_04558</name>
</gene>